<evidence type="ECO:0000313" key="1">
    <source>
        <dbReference type="EMBL" id="WWD84131.1"/>
    </source>
</evidence>
<name>A0ABZ2EX78_9FIRM</name>
<reference evidence="1 2" key="1">
    <citation type="journal article" date="2023" name="PLoS ONE">
        <title>Genome-based metabolic and phylogenomic analysis of three Terrisporobacter species.</title>
        <authorList>
            <person name="Boer T."/>
            <person name="Bengelsdorf F.R."/>
            <person name="Bomeke M."/>
            <person name="Daniel R."/>
            <person name="Poehlein A."/>
        </authorList>
    </citation>
    <scope>NUCLEOTIDE SEQUENCE [LARGE SCALE GENOMIC DNA]</scope>
    <source>
        <strain evidence="1 2">DSM 1288</strain>
    </source>
</reference>
<dbReference type="RefSeq" id="WP_018592613.1">
    <property type="nucleotide sequence ID" value="NZ_CP117523.1"/>
</dbReference>
<gene>
    <name evidence="1" type="ORF">TEGL_25530</name>
</gene>
<dbReference type="Proteomes" id="UP001348492">
    <property type="component" value="Chromosome"/>
</dbReference>
<keyword evidence="2" id="KW-1185">Reference proteome</keyword>
<proteinExistence type="predicted"/>
<evidence type="ECO:0000313" key="2">
    <source>
        <dbReference type="Proteomes" id="UP001348492"/>
    </source>
</evidence>
<organism evidence="1 2">
    <name type="scientific">Terrisporobacter glycolicus ATCC 14880 = DSM 1288</name>
    <dbReference type="NCBI Taxonomy" id="1121315"/>
    <lineage>
        <taxon>Bacteria</taxon>
        <taxon>Bacillati</taxon>
        <taxon>Bacillota</taxon>
        <taxon>Clostridia</taxon>
        <taxon>Peptostreptococcales</taxon>
        <taxon>Peptostreptococcaceae</taxon>
        <taxon>Terrisporobacter</taxon>
    </lineage>
</organism>
<dbReference type="EMBL" id="CP117523">
    <property type="protein sequence ID" value="WWD84131.1"/>
    <property type="molecule type" value="Genomic_DNA"/>
</dbReference>
<protein>
    <submittedName>
        <fullName evidence="1">Uncharacterized protein</fullName>
    </submittedName>
</protein>
<sequence length="63" mass="7577">MARAEEKKYCPLLNQEITRMICYEVGEVRDDNMDMEIFALDSFDIEEANEKCEKCKWYMTIIE</sequence>
<accession>A0ABZ2EX78</accession>